<dbReference type="GO" id="GO:0005886">
    <property type="term" value="C:plasma membrane"/>
    <property type="evidence" value="ECO:0007669"/>
    <property type="project" value="TreeGrafter"/>
</dbReference>
<feature type="transmembrane region" description="Helical" evidence="1">
    <location>
        <begin position="455"/>
        <end position="476"/>
    </location>
</feature>
<keyword evidence="1" id="KW-0812">Transmembrane</keyword>
<dbReference type="InterPro" id="IPR001036">
    <property type="entry name" value="Acrflvin-R"/>
</dbReference>
<dbReference type="Gene3D" id="3.30.70.1430">
    <property type="entry name" value="Multidrug efflux transporter AcrB pore domain"/>
    <property type="match status" value="2"/>
</dbReference>
<comment type="caution">
    <text evidence="2">The sequence shown here is derived from an EMBL/GenBank/DDBJ whole genome shotgun (WGS) entry which is preliminary data.</text>
</comment>
<feature type="transmembrane region" description="Helical" evidence="1">
    <location>
        <begin position="910"/>
        <end position="927"/>
    </location>
</feature>
<accession>A0A4R9GIV1</accession>
<feature type="transmembrane region" description="Helical" evidence="1">
    <location>
        <begin position="333"/>
        <end position="350"/>
    </location>
</feature>
<feature type="transmembrane region" description="Helical" evidence="1">
    <location>
        <begin position="426"/>
        <end position="443"/>
    </location>
</feature>
<feature type="transmembrane region" description="Helical" evidence="1">
    <location>
        <begin position="851"/>
        <end position="873"/>
    </location>
</feature>
<dbReference type="InterPro" id="IPR027463">
    <property type="entry name" value="AcrB_DN_DC_subdom"/>
</dbReference>
<keyword evidence="1" id="KW-1133">Transmembrane helix</keyword>
<feature type="transmembrane region" description="Helical" evidence="1">
    <location>
        <begin position="362"/>
        <end position="381"/>
    </location>
</feature>
<evidence type="ECO:0000256" key="1">
    <source>
        <dbReference type="SAM" id="Phobius"/>
    </source>
</evidence>
<keyword evidence="1" id="KW-0472">Membrane</keyword>
<feature type="transmembrane region" description="Helical" evidence="1">
    <location>
        <begin position="515"/>
        <end position="531"/>
    </location>
</feature>
<feature type="transmembrane region" description="Helical" evidence="1">
    <location>
        <begin position="879"/>
        <end position="898"/>
    </location>
</feature>
<dbReference type="RefSeq" id="WP_135766752.1">
    <property type="nucleotide sequence ID" value="NZ_RQET01000003.1"/>
</dbReference>
<dbReference type="PRINTS" id="PR00702">
    <property type="entry name" value="ACRIFLAVINRP"/>
</dbReference>
<dbReference type="Gene3D" id="3.30.70.1320">
    <property type="entry name" value="Multidrug efflux transporter AcrB pore domain like"/>
    <property type="match status" value="1"/>
</dbReference>
<dbReference type="Proteomes" id="UP000298458">
    <property type="component" value="Unassembled WGS sequence"/>
</dbReference>
<dbReference type="Gene3D" id="1.20.1640.10">
    <property type="entry name" value="Multidrug efflux transporter AcrB transmembrane domain"/>
    <property type="match status" value="3"/>
</dbReference>
<dbReference type="GO" id="GO:0042910">
    <property type="term" value="F:xenobiotic transmembrane transporter activity"/>
    <property type="evidence" value="ECO:0007669"/>
    <property type="project" value="TreeGrafter"/>
</dbReference>
<dbReference type="Gene3D" id="3.30.70.1440">
    <property type="entry name" value="Multidrug efflux transporter AcrB pore domain"/>
    <property type="match status" value="1"/>
</dbReference>
<dbReference type="SUPFAM" id="SSF82714">
    <property type="entry name" value="Multidrug efflux transporter AcrB TolC docking domain, DN and DC subdomains"/>
    <property type="match status" value="2"/>
</dbReference>
<dbReference type="Pfam" id="PF00873">
    <property type="entry name" value="ACR_tran"/>
    <property type="match status" value="2"/>
</dbReference>
<dbReference type="EMBL" id="RQET01000003">
    <property type="protein sequence ID" value="TGK12907.1"/>
    <property type="molecule type" value="Genomic_DNA"/>
</dbReference>
<organism evidence="2 3">
    <name type="scientific">Leptospira fletcheri</name>
    <dbReference type="NCBI Taxonomy" id="2484981"/>
    <lineage>
        <taxon>Bacteria</taxon>
        <taxon>Pseudomonadati</taxon>
        <taxon>Spirochaetota</taxon>
        <taxon>Spirochaetia</taxon>
        <taxon>Leptospirales</taxon>
        <taxon>Leptospiraceae</taxon>
        <taxon>Leptospira</taxon>
    </lineage>
</organism>
<dbReference type="PANTHER" id="PTHR32063">
    <property type="match status" value="1"/>
</dbReference>
<proteinExistence type="predicted"/>
<dbReference type="AlphaFoldDB" id="A0A4R9GIV1"/>
<evidence type="ECO:0000313" key="2">
    <source>
        <dbReference type="EMBL" id="TGK12907.1"/>
    </source>
</evidence>
<feature type="transmembrane region" description="Helical" evidence="1">
    <location>
        <begin position="825"/>
        <end position="844"/>
    </location>
</feature>
<evidence type="ECO:0000313" key="3">
    <source>
        <dbReference type="Proteomes" id="UP000298458"/>
    </source>
</evidence>
<feature type="transmembrane region" description="Helical" evidence="1">
    <location>
        <begin position="12"/>
        <end position="32"/>
    </location>
</feature>
<sequence>MQPESRNRNLKRPLTVAMFFAGLLLFGVLSFFQVPLTLFPTSDYPGLTISVEYPGADVGTVEETLTIPIEEIISSVGGIEEIRSSAERGRSEINVEFQKGSDLDLKGLEIRERVDLVSGRFPREVHKPMIYHYDPDQKPVLILSLESDKFDFTTLRSIADNELKRYLENIEGVSKIAASGGKLREILIGCDMQKLRAYGLDLHEIQKVLQANNRSASIGSVRSEGNRFNMFLSGKYRNLREIQKQPILSKESGKTFFLEEVADISYSFRDESSSARINGKDTVSVYVYKSSVGNPLQISSDVDKTLAELKLPHVKFNIAYDQSDTVRKTYRNTAISVVFGMIALGISLLVRKKYGNFEVFSTLLVQFIVIFFLFQFLLFVFKANYDIIVLCAETIGFALWIVLYPFLSKGGKYGEEFDFEHTAGEFLSLVIIVLSLCFPLYYLDRDTGESTLRFGTFLSLYLSLCYFSFGPLHSILDLARRRFQRNYTMIPMEESDSYTSLPDFPSRFHLSRRRLIPVFLVIVILGIWRFVSVEKELFYSVENRKILGFVELPADFNFPQTDAITKEVENKILQFPGVTEVASRIEPGHSFLVITLDEGKIKSDEFINGIKKEVGGLKPAFCYFSRESESSKFKEVKIDILGDNYNRLNDLAQDLAGKASSISGVEDVILNYKAPRDELELSLNHQKISNSTLSNSEVAGFLKTAIQGSVISKFLDDNRELDIRLRALKEFRNSPQSLEKLVVKNQMGKYIPVPELSSKKESRTPTKIFRKNKKRTLSFSILSSGLSFSEIKNSVLKELGKDLPENYFIELGRNMERIVETERRLYGVLGFSFLLIFMILASYFESFFKPLPILLASLPIFFATLILASFVFGSLSLPVYLALLLTVAVVCFQSLFLVRNPKLKSAGWGRESFLAVSIFFLPQILFPREGGKFLMEFEVTILVGMACSMLGLYFVRFQSSTSNEKLSVSEIVSVVSEPILSKRKTKKKTK</sequence>
<dbReference type="OrthoDB" id="312106at2"/>
<reference evidence="2" key="1">
    <citation type="journal article" date="2019" name="PLoS Negl. Trop. Dis.">
        <title>Revisiting the worldwide diversity of Leptospira species in the environment.</title>
        <authorList>
            <person name="Vincent A.T."/>
            <person name="Schiettekatte O."/>
            <person name="Bourhy P."/>
            <person name="Veyrier F.J."/>
            <person name="Picardeau M."/>
        </authorList>
    </citation>
    <scope>NUCLEOTIDE SEQUENCE [LARGE SCALE GENOMIC DNA]</scope>
    <source>
        <strain evidence="2">SSW15</strain>
    </source>
</reference>
<keyword evidence="3" id="KW-1185">Reference proteome</keyword>
<dbReference type="SUPFAM" id="SSF82866">
    <property type="entry name" value="Multidrug efflux transporter AcrB transmembrane domain"/>
    <property type="match status" value="1"/>
</dbReference>
<feature type="transmembrane region" description="Helical" evidence="1">
    <location>
        <begin position="387"/>
        <end position="406"/>
    </location>
</feature>
<protein>
    <submittedName>
        <fullName evidence="2">AcrB/AcrD/AcrF family protein</fullName>
    </submittedName>
</protein>
<dbReference type="SUPFAM" id="SSF82693">
    <property type="entry name" value="Multidrug efflux transporter AcrB pore domain, PN1, PN2, PC1 and PC2 subdomains"/>
    <property type="match status" value="2"/>
</dbReference>
<dbReference type="PANTHER" id="PTHR32063:SF0">
    <property type="entry name" value="SWARMING MOTILITY PROTEIN SWRC"/>
    <property type="match status" value="1"/>
</dbReference>
<gene>
    <name evidence="2" type="ORF">EHO60_03265</name>
</gene>
<feature type="transmembrane region" description="Helical" evidence="1">
    <location>
        <begin position="933"/>
        <end position="955"/>
    </location>
</feature>
<dbReference type="Gene3D" id="3.30.2090.10">
    <property type="entry name" value="Multidrug efflux transporter AcrB TolC docking domain, DN and DC subdomains"/>
    <property type="match status" value="2"/>
</dbReference>
<name>A0A4R9GIV1_9LEPT</name>